<name>A0A5N1J429_9BACT</name>
<evidence type="ECO:0000313" key="1">
    <source>
        <dbReference type="EMBL" id="KAA9345661.1"/>
    </source>
</evidence>
<sequence>MLQKVGQFFGCVNCKRSLVFRTEQANCVICTNCRALNYRLSIPEKEAPVTEKVKEEMSVIRVGTTGTFREIKFEVVGRYQYLFKDGYRNHWQIVFSDGRESWLGDWAGNYSIFQAHNNTVAETFANAVPGKKVEINKISFELEMLDEHRLTLAEGEVNDLVLGLKGFISLFFINPSGAMALVNIYPQKKADAPKGVYQTPRIEIFTGNYVEFSSLNLQNTRNYDDWR</sequence>
<gene>
    <name evidence="1" type="ORF">F0P94_00815</name>
</gene>
<protein>
    <submittedName>
        <fullName evidence="1">DUF4178 domain-containing protein</fullName>
    </submittedName>
</protein>
<dbReference type="EMBL" id="VTWT01000001">
    <property type="protein sequence ID" value="KAA9345661.1"/>
    <property type="molecule type" value="Genomic_DNA"/>
</dbReference>
<reference evidence="1 2" key="1">
    <citation type="submission" date="2019-09" db="EMBL/GenBank/DDBJ databases">
        <title>Genome sequence of Adhaeribacter sp. M2.</title>
        <authorList>
            <person name="Srinivasan S."/>
        </authorList>
    </citation>
    <scope>NUCLEOTIDE SEQUENCE [LARGE SCALE GENOMIC DNA]</scope>
    <source>
        <strain evidence="1 2">M2</strain>
    </source>
</reference>
<dbReference type="Proteomes" id="UP000326570">
    <property type="component" value="Unassembled WGS sequence"/>
</dbReference>
<dbReference type="RefSeq" id="WP_150901804.1">
    <property type="nucleotide sequence ID" value="NZ_VTWT01000001.1"/>
</dbReference>
<dbReference type="AlphaFoldDB" id="A0A5N1J429"/>
<organism evidence="1 2">
    <name type="scientific">Adhaeribacter soli</name>
    <dbReference type="NCBI Taxonomy" id="2607655"/>
    <lineage>
        <taxon>Bacteria</taxon>
        <taxon>Pseudomonadati</taxon>
        <taxon>Bacteroidota</taxon>
        <taxon>Cytophagia</taxon>
        <taxon>Cytophagales</taxon>
        <taxon>Hymenobacteraceae</taxon>
        <taxon>Adhaeribacter</taxon>
    </lineage>
</organism>
<comment type="caution">
    <text evidence="1">The sequence shown here is derived from an EMBL/GenBank/DDBJ whole genome shotgun (WGS) entry which is preliminary data.</text>
</comment>
<evidence type="ECO:0000313" key="2">
    <source>
        <dbReference type="Proteomes" id="UP000326570"/>
    </source>
</evidence>
<accession>A0A5N1J429</accession>
<proteinExistence type="predicted"/>
<keyword evidence="2" id="KW-1185">Reference proteome</keyword>